<organism evidence="3 4">
    <name type="scientific">Streblomastix strix</name>
    <dbReference type="NCBI Taxonomy" id="222440"/>
    <lineage>
        <taxon>Eukaryota</taxon>
        <taxon>Metamonada</taxon>
        <taxon>Preaxostyla</taxon>
        <taxon>Oxymonadida</taxon>
        <taxon>Streblomastigidae</taxon>
        <taxon>Streblomastix</taxon>
    </lineage>
</organism>
<reference evidence="3 4" key="1">
    <citation type="submission" date="2019-03" db="EMBL/GenBank/DDBJ databases">
        <title>Single cell metagenomics reveals metabolic interactions within the superorganism composed of flagellate Streblomastix strix and complex community of Bacteroidetes bacteria on its surface.</title>
        <authorList>
            <person name="Treitli S.C."/>
            <person name="Kolisko M."/>
            <person name="Husnik F."/>
            <person name="Keeling P."/>
            <person name="Hampl V."/>
        </authorList>
    </citation>
    <scope>NUCLEOTIDE SEQUENCE [LARGE SCALE GENOMIC DNA]</scope>
    <source>
        <strain evidence="3">ST1C</strain>
    </source>
</reference>
<evidence type="ECO:0000313" key="3">
    <source>
        <dbReference type="EMBL" id="KAA6361646.1"/>
    </source>
</evidence>
<gene>
    <name evidence="3" type="ORF">EZS28_042827</name>
</gene>
<feature type="domain" description="Splicing factor 1 helix-hairpin" evidence="2">
    <location>
        <begin position="83"/>
        <end position="151"/>
    </location>
</feature>
<dbReference type="InterPro" id="IPR032570">
    <property type="entry name" value="SF1-HH"/>
</dbReference>
<evidence type="ECO:0000313" key="4">
    <source>
        <dbReference type="Proteomes" id="UP000324800"/>
    </source>
</evidence>
<name>A0A5J4TSZ7_9EUKA</name>
<dbReference type="OrthoDB" id="6777263at2759"/>
<dbReference type="EMBL" id="SNRW01025262">
    <property type="protein sequence ID" value="KAA6361646.1"/>
    <property type="molecule type" value="Genomic_DNA"/>
</dbReference>
<accession>A0A5J4TSZ7</accession>
<comment type="caution">
    <text evidence="3">The sequence shown here is derived from an EMBL/GenBank/DDBJ whole genome shotgun (WGS) entry which is preliminary data.</text>
</comment>
<dbReference type="Proteomes" id="UP000324800">
    <property type="component" value="Unassembled WGS sequence"/>
</dbReference>
<evidence type="ECO:0000256" key="1">
    <source>
        <dbReference type="SAM" id="MobiDB-lite"/>
    </source>
</evidence>
<feature type="region of interest" description="Disordered" evidence="1">
    <location>
        <begin position="54"/>
        <end position="74"/>
    </location>
</feature>
<feature type="region of interest" description="Disordered" evidence="1">
    <location>
        <begin position="104"/>
        <end position="130"/>
    </location>
</feature>
<evidence type="ECO:0000259" key="2">
    <source>
        <dbReference type="Pfam" id="PF16275"/>
    </source>
</evidence>
<feature type="non-terminal residue" evidence="3">
    <location>
        <position position="157"/>
    </location>
</feature>
<dbReference type="AlphaFoldDB" id="A0A5J4TSZ7"/>
<dbReference type="Gene3D" id="6.10.140.1790">
    <property type="match status" value="1"/>
</dbReference>
<protein>
    <recommendedName>
        <fullName evidence="2">Splicing factor 1 helix-hairpin domain-containing protein</fullName>
    </recommendedName>
</protein>
<proteinExistence type="predicted"/>
<dbReference type="Pfam" id="PF16275">
    <property type="entry name" value="SF1-HH"/>
    <property type="match status" value="1"/>
</dbReference>
<sequence length="157" mass="18325">MIDYAELARNALARKVTEIKNAKRRARLQAWDGNEDRGIERELVFGVKRDYYYNPDENGQQGPRLKIDSSDNEETNKINQQLHDIYSRIGVIKTLLNNPDKMNEEINRNDRSPSPPPIYNNITGKRTNTREQRKKIELNKELKQLEETATSLTVKKI</sequence>
<dbReference type="InterPro" id="IPR047086">
    <property type="entry name" value="SF1-HH_sf"/>
</dbReference>